<sequence>MEAIPAAEDGTAPMGDVVKADIALAGQYEECRTLHNGLVKALRQGSGKH</sequence>
<name>A0ABV7B074_9GAMM</name>
<accession>A0ABV7B074</accession>
<evidence type="ECO:0000313" key="2">
    <source>
        <dbReference type="Proteomes" id="UP001595457"/>
    </source>
</evidence>
<evidence type="ECO:0000313" key="1">
    <source>
        <dbReference type="EMBL" id="MFC2974658.1"/>
    </source>
</evidence>
<dbReference type="EMBL" id="JBHRSJ010000035">
    <property type="protein sequence ID" value="MFC2974658.1"/>
    <property type="molecule type" value="Genomic_DNA"/>
</dbReference>
<protein>
    <submittedName>
        <fullName evidence="1">Uncharacterized protein</fullName>
    </submittedName>
</protein>
<comment type="caution">
    <text evidence="1">The sequence shown here is derived from an EMBL/GenBank/DDBJ whole genome shotgun (WGS) entry which is preliminary data.</text>
</comment>
<organism evidence="1 2">
    <name type="scientific">Azotobacter bryophylli</name>
    <dbReference type="NCBI Taxonomy" id="1986537"/>
    <lineage>
        <taxon>Bacteria</taxon>
        <taxon>Pseudomonadati</taxon>
        <taxon>Pseudomonadota</taxon>
        <taxon>Gammaproteobacteria</taxon>
        <taxon>Pseudomonadales</taxon>
        <taxon>Pseudomonadaceae</taxon>
        <taxon>Azotobacter</taxon>
    </lineage>
</organism>
<reference evidence="2" key="1">
    <citation type="journal article" date="2019" name="Int. J. Syst. Evol. Microbiol.">
        <title>The Global Catalogue of Microorganisms (GCM) 10K type strain sequencing project: providing services to taxonomists for standard genome sequencing and annotation.</title>
        <authorList>
            <consortium name="The Broad Institute Genomics Platform"/>
            <consortium name="The Broad Institute Genome Sequencing Center for Infectious Disease"/>
            <person name="Wu L."/>
            <person name="Ma J."/>
        </authorList>
    </citation>
    <scope>NUCLEOTIDE SEQUENCE [LARGE SCALE GENOMIC DNA]</scope>
    <source>
        <strain evidence="2">KCTC 62195</strain>
    </source>
</reference>
<dbReference type="Proteomes" id="UP001595457">
    <property type="component" value="Unassembled WGS sequence"/>
</dbReference>
<gene>
    <name evidence="1" type="ORF">ACFOJE_20920</name>
</gene>
<keyword evidence="2" id="KW-1185">Reference proteome</keyword>
<proteinExistence type="predicted"/>